<feature type="region of interest" description="Disordered" evidence="3">
    <location>
        <begin position="502"/>
        <end position="527"/>
    </location>
</feature>
<feature type="region of interest" description="Disordered" evidence="3">
    <location>
        <begin position="606"/>
        <end position="749"/>
    </location>
</feature>
<sequence length="767" mass="80669">MPTSMATHRPDVPKSISISISLPPPPMCTLANVARHPQAHYGPTQHLIRTWDGMAAPPDVWPFPDLAPPAPWGPEDVAVLCAALPLTRDLCMVALMVGRPCYQVYAFYTHHSRLRYEPLALSPTPSPEPDDAAAVATPPGSPSPRGHQGGGAGGDDDGDGDMEGEADVGSSPGSARPGSAAPPPPRRPSPHGSHGVPIVIDDDNDNEGADADANEAAGLQVAVQLAVPKAPAPPKATGDSASSSSSSSESDADAVEESPWLRAVYRPLPTIDTRRLNPVICKKLIPPTTHPTYPTDVSIPPRLIPPTTHPTYPTGVSIPPRVDPADPIGCSHPPKCGINPSGTTAPLITWVTGGCCSGGGDRYPGCACRGKCGPDCLCRGLLGAECDPDTCKGCYNCYTGRHCSNMHVQANEGKPVYVKPSPIAGAGLGLFAGAPIKRGEYLIEYTGEVIEASEGYRRASFDQLRKLTYCFEASGAEWIDSTRLGGVARYINCARDPMAVRGGGEADSTGAGSTTHRRSRGTPKAPLPNLKATIIAIDGEAHIRLHAIRDIRQNEEVGSRPPPSYPSPPIPITALAAIMADLKHTRNWDAGDWNKDLFFDYGGEYGLDLEEDPATPKKKEKQPTSRKHPAKPAKASSTPAATATASTAASTQKTHEAPTPTAKKRTNSATGPSRPSTAAPPRRSSTSPPAVTERKPGAGSQTTTTTRRLLISDDDDDEDQYEYASLSLPRRVQDDDNEEDDGTVGAADTVTGVAHGPLTLDLAAADE</sequence>
<feature type="compositionally biased region" description="Low complexity" evidence="3">
    <location>
        <begin position="668"/>
        <end position="690"/>
    </location>
</feature>
<feature type="domain" description="SET" evidence="4">
    <location>
        <begin position="414"/>
        <end position="562"/>
    </location>
</feature>
<gene>
    <name evidence="5" type="ORF">PAPYR_6514</name>
</gene>
<dbReference type="InterPro" id="IPR045318">
    <property type="entry name" value="EZH1/2-like"/>
</dbReference>
<organism evidence="5 6">
    <name type="scientific">Paratrimastix pyriformis</name>
    <dbReference type="NCBI Taxonomy" id="342808"/>
    <lineage>
        <taxon>Eukaryota</taxon>
        <taxon>Metamonada</taxon>
        <taxon>Preaxostyla</taxon>
        <taxon>Paratrimastigidae</taxon>
        <taxon>Paratrimastix</taxon>
    </lineage>
</organism>
<keyword evidence="2" id="KW-0804">Transcription</keyword>
<dbReference type="PANTHER" id="PTHR45747">
    <property type="entry name" value="HISTONE-LYSINE N-METHYLTRANSFERASE E(Z)"/>
    <property type="match status" value="1"/>
</dbReference>
<feature type="compositionally biased region" description="Low complexity" evidence="3">
    <location>
        <begin position="632"/>
        <end position="652"/>
    </location>
</feature>
<feature type="compositionally biased region" description="Low complexity" evidence="3">
    <location>
        <begin position="700"/>
        <end position="709"/>
    </location>
</feature>
<dbReference type="PROSITE" id="PS50280">
    <property type="entry name" value="SET"/>
    <property type="match status" value="1"/>
</dbReference>
<evidence type="ECO:0000256" key="1">
    <source>
        <dbReference type="ARBA" id="ARBA00023015"/>
    </source>
</evidence>
<protein>
    <recommendedName>
        <fullName evidence="4">SET domain-containing protein</fullName>
    </recommendedName>
</protein>
<proteinExistence type="predicted"/>
<dbReference type="Proteomes" id="UP001141327">
    <property type="component" value="Unassembled WGS sequence"/>
</dbReference>
<feature type="compositionally biased region" description="Acidic residues" evidence="3">
    <location>
        <begin position="154"/>
        <end position="166"/>
    </location>
</feature>
<comment type="caution">
    <text evidence="5">The sequence shown here is derived from an EMBL/GenBank/DDBJ whole genome shotgun (WGS) entry which is preliminary data.</text>
</comment>
<evidence type="ECO:0000259" key="4">
    <source>
        <dbReference type="PROSITE" id="PS50280"/>
    </source>
</evidence>
<dbReference type="SUPFAM" id="SSF82199">
    <property type="entry name" value="SET domain"/>
    <property type="match status" value="1"/>
</dbReference>
<feature type="compositionally biased region" description="Basic and acidic residues" evidence="3">
    <location>
        <begin position="614"/>
        <end position="623"/>
    </location>
</feature>
<reference evidence="5" key="1">
    <citation type="journal article" date="2022" name="bioRxiv">
        <title>Genomics of Preaxostyla Flagellates Illuminates Evolutionary Transitions and the Path Towards Mitochondrial Loss.</title>
        <authorList>
            <person name="Novak L.V.F."/>
            <person name="Treitli S.C."/>
            <person name="Pyrih J."/>
            <person name="Halakuc P."/>
            <person name="Pipaliya S.V."/>
            <person name="Vacek V."/>
            <person name="Brzon O."/>
            <person name="Soukal P."/>
            <person name="Eme L."/>
            <person name="Dacks J.B."/>
            <person name="Karnkowska A."/>
            <person name="Elias M."/>
            <person name="Hampl V."/>
        </authorList>
    </citation>
    <scope>NUCLEOTIDE SEQUENCE</scope>
    <source>
        <strain evidence="5">RCP-MX</strain>
    </source>
</reference>
<dbReference type="SMART" id="SM00317">
    <property type="entry name" value="SET"/>
    <property type="match status" value="1"/>
</dbReference>
<keyword evidence="1" id="KW-0805">Transcription regulation</keyword>
<evidence type="ECO:0000313" key="6">
    <source>
        <dbReference type="Proteomes" id="UP001141327"/>
    </source>
</evidence>
<dbReference type="Pfam" id="PF00856">
    <property type="entry name" value="SET"/>
    <property type="match status" value="1"/>
</dbReference>
<feature type="compositionally biased region" description="Low complexity" evidence="3">
    <location>
        <begin position="167"/>
        <end position="179"/>
    </location>
</feature>
<dbReference type="Gene3D" id="2.170.270.10">
    <property type="entry name" value="SET domain"/>
    <property type="match status" value="1"/>
</dbReference>
<evidence type="ECO:0000256" key="2">
    <source>
        <dbReference type="ARBA" id="ARBA00023163"/>
    </source>
</evidence>
<name>A0ABQ8UF31_9EUKA</name>
<feature type="region of interest" description="Disordered" evidence="3">
    <location>
        <begin position="119"/>
        <end position="211"/>
    </location>
</feature>
<dbReference type="InterPro" id="IPR001214">
    <property type="entry name" value="SET_dom"/>
</dbReference>
<feature type="region of interest" description="Disordered" evidence="3">
    <location>
        <begin position="229"/>
        <end position="256"/>
    </location>
</feature>
<dbReference type="InterPro" id="IPR046341">
    <property type="entry name" value="SET_dom_sf"/>
</dbReference>
<feature type="compositionally biased region" description="Acidic residues" evidence="3">
    <location>
        <begin position="712"/>
        <end position="721"/>
    </location>
</feature>
<dbReference type="EMBL" id="JAPMOS010000038">
    <property type="protein sequence ID" value="KAJ4457841.1"/>
    <property type="molecule type" value="Genomic_DNA"/>
</dbReference>
<feature type="compositionally biased region" description="Acidic residues" evidence="3">
    <location>
        <begin position="200"/>
        <end position="211"/>
    </location>
</feature>
<evidence type="ECO:0000313" key="5">
    <source>
        <dbReference type="EMBL" id="KAJ4457841.1"/>
    </source>
</evidence>
<dbReference type="PANTHER" id="PTHR45747:SF4">
    <property type="entry name" value="HISTONE-LYSINE N-METHYLTRANSFERASE E(Z)"/>
    <property type="match status" value="1"/>
</dbReference>
<feature type="compositionally biased region" description="Low complexity" evidence="3">
    <location>
        <begin position="229"/>
        <end position="249"/>
    </location>
</feature>
<accession>A0ABQ8UF31</accession>
<keyword evidence="6" id="KW-1185">Reference proteome</keyword>
<evidence type="ECO:0000256" key="3">
    <source>
        <dbReference type="SAM" id="MobiDB-lite"/>
    </source>
</evidence>